<accession>A0A4R4ZCB6</accession>
<feature type="region of interest" description="Disordered" evidence="1">
    <location>
        <begin position="52"/>
        <end position="76"/>
    </location>
</feature>
<evidence type="ECO:0000313" key="3">
    <source>
        <dbReference type="Proteomes" id="UP000294947"/>
    </source>
</evidence>
<evidence type="ECO:0000313" key="2">
    <source>
        <dbReference type="EMBL" id="TDD55074.1"/>
    </source>
</evidence>
<name>A0A4R4ZCB6_9PSEU</name>
<feature type="compositionally biased region" description="Low complexity" evidence="1">
    <location>
        <begin position="200"/>
        <end position="216"/>
    </location>
</feature>
<feature type="region of interest" description="Disordered" evidence="1">
    <location>
        <begin position="1"/>
        <end position="20"/>
    </location>
</feature>
<sequence length="230" mass="24093">MSEDETPETAPAAEGEPVDQWVVLIDPEWEPEQEQQQPPETAIVGSWYIDGDGSLRDFRPNRAYQPSSPDSPTDPVDATLRLVMRGELPVPELLASLPGSHLVIGLDEEHAPIVTRAPDGKPSVLVLTAFAHAERLTVPAWAEITAEELADALPEEGVDVLLNPGAPASTRIGAQEFRDAVRGQGGDHPDTAGASGEGEPGPAAEQAGAAGPAESSRITDLAPADVTLLG</sequence>
<dbReference type="AlphaFoldDB" id="A0A4R4ZCB6"/>
<comment type="caution">
    <text evidence="2">The sequence shown here is derived from an EMBL/GenBank/DDBJ whole genome shotgun (WGS) entry which is preliminary data.</text>
</comment>
<feature type="compositionally biased region" description="Low complexity" evidence="1">
    <location>
        <begin position="66"/>
        <end position="76"/>
    </location>
</feature>
<dbReference type="NCBIfam" id="NF033532">
    <property type="entry name" value="lone7para_assoc"/>
    <property type="match status" value="1"/>
</dbReference>
<reference evidence="2 3" key="1">
    <citation type="submission" date="2019-03" db="EMBL/GenBank/DDBJ databases">
        <title>Draft genome sequences of novel Actinobacteria.</title>
        <authorList>
            <person name="Sahin N."/>
            <person name="Ay H."/>
            <person name="Saygin H."/>
        </authorList>
    </citation>
    <scope>NUCLEOTIDE SEQUENCE [LARGE SCALE GENOMIC DNA]</scope>
    <source>
        <strain evidence="2 3">7K502</strain>
    </source>
</reference>
<keyword evidence="3" id="KW-1185">Reference proteome</keyword>
<feature type="region of interest" description="Disordered" evidence="1">
    <location>
        <begin position="181"/>
        <end position="230"/>
    </location>
</feature>
<dbReference type="Proteomes" id="UP000294947">
    <property type="component" value="Unassembled WGS sequence"/>
</dbReference>
<evidence type="ECO:0000256" key="1">
    <source>
        <dbReference type="SAM" id="MobiDB-lite"/>
    </source>
</evidence>
<gene>
    <name evidence="2" type="ORF">E1288_04380</name>
</gene>
<dbReference type="InterPro" id="IPR047659">
    <property type="entry name" value="T7SS_assoc"/>
</dbReference>
<dbReference type="OrthoDB" id="9837634at2"/>
<dbReference type="RefSeq" id="WP_132481134.1">
    <property type="nucleotide sequence ID" value="NZ_SMKW01000004.1"/>
</dbReference>
<feature type="compositionally biased region" description="Basic and acidic residues" evidence="1">
    <location>
        <begin position="181"/>
        <end position="190"/>
    </location>
</feature>
<protein>
    <submittedName>
        <fullName evidence="2">DUF2267 domain-containing protein</fullName>
    </submittedName>
</protein>
<dbReference type="EMBL" id="SMKW01000004">
    <property type="protein sequence ID" value="TDD55074.1"/>
    <property type="molecule type" value="Genomic_DNA"/>
</dbReference>
<proteinExistence type="predicted"/>
<organism evidence="2 3">
    <name type="scientific">Saccharopolyspora elongata</name>
    <dbReference type="NCBI Taxonomy" id="2530387"/>
    <lineage>
        <taxon>Bacteria</taxon>
        <taxon>Bacillati</taxon>
        <taxon>Actinomycetota</taxon>
        <taxon>Actinomycetes</taxon>
        <taxon>Pseudonocardiales</taxon>
        <taxon>Pseudonocardiaceae</taxon>
        <taxon>Saccharopolyspora</taxon>
    </lineage>
</organism>